<dbReference type="SUPFAM" id="SSF53756">
    <property type="entry name" value="UDP-Glycosyltransferase/glycogen phosphorylase"/>
    <property type="match status" value="1"/>
</dbReference>
<gene>
    <name evidence="1" type="ORF">FF041_16505</name>
</gene>
<protein>
    <submittedName>
        <fullName evidence="1">Uncharacterized protein</fullName>
    </submittedName>
</protein>
<reference evidence="1 2" key="1">
    <citation type="submission" date="2019-05" db="EMBL/GenBank/DDBJ databases">
        <title>Comparative genomics and metabolomics analyses of clavulanic acid producing Streptomyces species provides insight into specialized metabolism and evolution of beta-lactam biosynthetic gene clusters.</title>
        <authorList>
            <person name="Moore M.A."/>
            <person name="Cruz-Morales P."/>
            <person name="Barona Gomez F."/>
            <person name="Kapil T."/>
        </authorList>
    </citation>
    <scope>NUCLEOTIDE SEQUENCE [LARGE SCALE GENOMIC DNA]</scope>
    <source>
        <strain evidence="1 2">NRRL 5741</strain>
    </source>
</reference>
<organism evidence="1 2">
    <name type="scientific">Streptomyces jumonjinensis</name>
    <dbReference type="NCBI Taxonomy" id="1945"/>
    <lineage>
        <taxon>Bacteria</taxon>
        <taxon>Bacillati</taxon>
        <taxon>Actinomycetota</taxon>
        <taxon>Actinomycetes</taxon>
        <taxon>Kitasatosporales</taxon>
        <taxon>Streptomycetaceae</taxon>
        <taxon>Streptomyces</taxon>
    </lineage>
</organism>
<evidence type="ECO:0000313" key="2">
    <source>
        <dbReference type="Proteomes" id="UP000419138"/>
    </source>
</evidence>
<dbReference type="OrthoDB" id="3661391at2"/>
<dbReference type="Proteomes" id="UP000419138">
    <property type="component" value="Unassembled WGS sequence"/>
</dbReference>
<accession>A0A646KHJ1</accession>
<dbReference type="EMBL" id="VCLA01000137">
    <property type="protein sequence ID" value="MQT01752.1"/>
    <property type="molecule type" value="Genomic_DNA"/>
</dbReference>
<comment type="caution">
    <text evidence="1">The sequence shown here is derived from an EMBL/GenBank/DDBJ whole genome shotgun (WGS) entry which is preliminary data.</text>
</comment>
<proteinExistence type="predicted"/>
<sequence>MIPSAIVLSHEEQRERLRDGCPEAVPFSHVVGDPCMDQLHASAPFRDAYREALGVRAGQRLVLLTSTWGGRSLLGGGPAVVRRALAESPREEYRFIAAVHPNVWYGHGGWQLRSWLEPCVRAGLLLPPPATDAWKAAICAADAFVGDHGSLTLYAAAFGVPGLLAAFDTRSVAAGSPMERLGAALPRVSASRSLREQLAEAVERRTGDTGAGAVAGLVTSYPGEALARFRRLCYTTLGLSEPEEPVFPRPVELPAGRRPAHGSPVGEPLLVDTEVSGADGSRVTVRRYPAALQNGSGSHVRDAHLVAEEGEPDARWAGVADVFLARRGVPERLFARYPGCAVVAVPLAGESCAVHLRDGRVFTATWARASWWAGPGVAASAVYAWLSRERTGESRGGAADLLVDSGGAGVSLLVMRRAGEPAADLLGPDAAEPGVVPER</sequence>
<keyword evidence="2" id="KW-1185">Reference proteome</keyword>
<dbReference type="AlphaFoldDB" id="A0A646KHJ1"/>
<dbReference type="RefSeq" id="WP_153523489.1">
    <property type="nucleotide sequence ID" value="NZ_VCLA01000137.1"/>
</dbReference>
<evidence type="ECO:0000313" key="1">
    <source>
        <dbReference type="EMBL" id="MQT01752.1"/>
    </source>
</evidence>
<name>A0A646KHJ1_STRJU</name>